<organism evidence="1 2">
    <name type="scientific">Methylocucumis oryzae</name>
    <dbReference type="NCBI Taxonomy" id="1632867"/>
    <lineage>
        <taxon>Bacteria</taxon>
        <taxon>Pseudomonadati</taxon>
        <taxon>Pseudomonadota</taxon>
        <taxon>Gammaproteobacteria</taxon>
        <taxon>Methylococcales</taxon>
        <taxon>Methylococcaceae</taxon>
        <taxon>Methylocucumis</taxon>
    </lineage>
</organism>
<dbReference type="EMBL" id="LAJX01000081">
    <property type="protein sequence ID" value="KJV06868.1"/>
    <property type="molecule type" value="Genomic_DNA"/>
</dbReference>
<sequence>MTNTRLTVLSMSFIQKTFQASDIITTGGILGFYQVLTLPCTRGFYVAICSIARSKDQTFSHEEKQLFALFFDIVFEDFKRKINTSEECGFLPYLILNTFKPRELASIKACFDLKQAGQPVTRLHLAQYLHLANRSDSSAAELKKALDKVDYDLKKIKYLVFKDFADSQDEQVLALQERYDWHHVVEMFKIYAYFGFYPDPSKRLVSYLQTKMGAWATE</sequence>
<comment type="caution">
    <text evidence="1">The sequence shown here is derived from an EMBL/GenBank/DDBJ whole genome shotgun (WGS) entry which is preliminary data.</text>
</comment>
<protein>
    <submittedName>
        <fullName evidence="1">Uncharacterized protein</fullName>
    </submittedName>
</protein>
<evidence type="ECO:0000313" key="2">
    <source>
        <dbReference type="Proteomes" id="UP000033684"/>
    </source>
</evidence>
<gene>
    <name evidence="1" type="ORF">VZ94_08465</name>
</gene>
<proteinExistence type="predicted"/>
<evidence type="ECO:0000313" key="1">
    <source>
        <dbReference type="EMBL" id="KJV06868.1"/>
    </source>
</evidence>
<reference evidence="1 2" key="2">
    <citation type="journal article" date="2016" name="Microb. Ecol.">
        <title>Genome Characteristics of a Novel Type I Methanotroph (Sn10-6) Isolated from a Flooded Indian Rice Field.</title>
        <authorList>
            <person name="Rahalkar M.C."/>
            <person name="Pandit P.S."/>
            <person name="Dhakephalkar P.K."/>
            <person name="Pore S."/>
            <person name="Arora P."/>
            <person name="Kapse N."/>
        </authorList>
    </citation>
    <scope>NUCLEOTIDE SEQUENCE [LARGE SCALE GENOMIC DNA]</scope>
    <source>
        <strain evidence="1 2">Sn10-6</strain>
    </source>
</reference>
<accession>A0A0F3IK13</accession>
<name>A0A0F3IK13_9GAMM</name>
<dbReference type="Proteomes" id="UP000033684">
    <property type="component" value="Unassembled WGS sequence"/>
</dbReference>
<keyword evidence="2" id="KW-1185">Reference proteome</keyword>
<reference evidence="2" key="1">
    <citation type="submission" date="2015-03" db="EMBL/GenBank/DDBJ databases">
        <title>Draft genome sequence of a novel methanotroph (Sn10-6) isolated from flooded ricefield rhizosphere in India.</title>
        <authorList>
            <person name="Pandit P.S."/>
            <person name="Pore S.D."/>
            <person name="Arora P."/>
            <person name="Kapse N.G."/>
            <person name="Dhakephalkar P.K."/>
            <person name="Rahalkar M.C."/>
        </authorList>
    </citation>
    <scope>NUCLEOTIDE SEQUENCE [LARGE SCALE GENOMIC DNA]</scope>
    <source>
        <strain evidence="2">Sn10-6</strain>
    </source>
</reference>
<dbReference type="AlphaFoldDB" id="A0A0F3IK13"/>